<dbReference type="Proteomes" id="UP001595796">
    <property type="component" value="Unassembled WGS sequence"/>
</dbReference>
<gene>
    <name evidence="3" type="ORF">ACFPFW_00630</name>
</gene>
<evidence type="ECO:0000313" key="3">
    <source>
        <dbReference type="EMBL" id="MFC5066516.1"/>
    </source>
</evidence>
<organism evidence="3 4">
    <name type="scientific">Flaviflagellibacter deserti</name>
    <dbReference type="NCBI Taxonomy" id="2267266"/>
    <lineage>
        <taxon>Bacteria</taxon>
        <taxon>Pseudomonadati</taxon>
        <taxon>Pseudomonadota</taxon>
        <taxon>Alphaproteobacteria</taxon>
        <taxon>Hyphomicrobiales</taxon>
        <taxon>Flaviflagellibacter</taxon>
    </lineage>
</organism>
<name>A0ABV9YXE6_9HYPH</name>
<dbReference type="PANTHER" id="PTHR34982">
    <property type="entry name" value="YOP PROTEINS TRANSLOCATION PROTEIN L"/>
    <property type="match status" value="1"/>
</dbReference>
<dbReference type="RefSeq" id="WP_114955302.1">
    <property type="nucleotide sequence ID" value="NZ_JBHSJF010000001.1"/>
</dbReference>
<reference evidence="4" key="1">
    <citation type="journal article" date="2019" name="Int. J. Syst. Evol. Microbiol.">
        <title>The Global Catalogue of Microorganisms (GCM) 10K type strain sequencing project: providing services to taxonomists for standard genome sequencing and annotation.</title>
        <authorList>
            <consortium name="The Broad Institute Genomics Platform"/>
            <consortium name="The Broad Institute Genome Sequencing Center for Infectious Disease"/>
            <person name="Wu L."/>
            <person name="Ma J."/>
        </authorList>
    </citation>
    <scope>NUCLEOTIDE SEQUENCE [LARGE SCALE GENOMIC DNA]</scope>
    <source>
        <strain evidence="4">CGMCC 1.16444</strain>
    </source>
</reference>
<dbReference type="EMBL" id="JBHSJF010000001">
    <property type="protein sequence ID" value="MFC5066516.1"/>
    <property type="molecule type" value="Genomic_DNA"/>
</dbReference>
<proteinExistence type="predicted"/>
<sequence length="213" mass="22767">MALAKPVPFLFNNDFDGRQRGEEMIPMSQHLAAISESEQRAFAAGEIEGRSLAMDSETARLARTMDKLAATIAAEIARSEARFLEQERSSIELALCLAEKLAGGAIAKFPLASIEAAAQEAFAEARTAPHIAVRINDGLVEQVKERLTHLAAERGFAGKLIVLGDPGIAQGDVRLEWADGGVVRDRAAIASAIDRTIKHHIESVTGKASGEPT</sequence>
<dbReference type="PANTHER" id="PTHR34982:SF1">
    <property type="entry name" value="FLAGELLAR ASSEMBLY PROTEIN FLIH"/>
    <property type="match status" value="1"/>
</dbReference>
<protein>
    <submittedName>
        <fullName evidence="3">FliH/SctL family protein</fullName>
    </submittedName>
</protein>
<dbReference type="InterPro" id="IPR051472">
    <property type="entry name" value="T3SS_Stator/FliH"/>
</dbReference>
<evidence type="ECO:0000256" key="1">
    <source>
        <dbReference type="ARBA" id="ARBA00022448"/>
    </source>
</evidence>
<keyword evidence="4" id="KW-1185">Reference proteome</keyword>
<evidence type="ECO:0000313" key="4">
    <source>
        <dbReference type="Proteomes" id="UP001595796"/>
    </source>
</evidence>
<comment type="caution">
    <text evidence="3">The sequence shown here is derived from an EMBL/GenBank/DDBJ whole genome shotgun (WGS) entry which is preliminary data.</text>
</comment>
<evidence type="ECO:0000256" key="2">
    <source>
        <dbReference type="ARBA" id="ARBA00022927"/>
    </source>
</evidence>
<accession>A0ABV9YXE6</accession>
<keyword evidence="2" id="KW-0653">Protein transport</keyword>
<keyword evidence="1" id="KW-0813">Transport</keyword>